<dbReference type="Pfam" id="PF02518">
    <property type="entry name" value="HATPase_c"/>
    <property type="match status" value="1"/>
</dbReference>
<accession>A0A4R2MIX1</accession>
<dbReference type="OrthoDB" id="9803176at2"/>
<dbReference type="PROSITE" id="PS50851">
    <property type="entry name" value="CHEW"/>
    <property type="match status" value="1"/>
</dbReference>
<keyword evidence="7" id="KW-0902">Two-component regulatory system</keyword>
<dbReference type="Gene3D" id="2.30.30.40">
    <property type="entry name" value="SH3 Domains"/>
    <property type="match status" value="1"/>
</dbReference>
<evidence type="ECO:0000259" key="11">
    <source>
        <dbReference type="PROSITE" id="PS50109"/>
    </source>
</evidence>
<feature type="region of interest" description="Disordered" evidence="10">
    <location>
        <begin position="132"/>
        <end position="155"/>
    </location>
</feature>
<feature type="domain" description="Histidine kinase" evidence="11">
    <location>
        <begin position="423"/>
        <end position="639"/>
    </location>
</feature>
<dbReference type="InterPro" id="IPR036097">
    <property type="entry name" value="HisK_dim/P_sf"/>
</dbReference>
<dbReference type="FunFam" id="3.30.565.10:FF:000016">
    <property type="entry name" value="Chemotaxis protein CheA, putative"/>
    <property type="match status" value="1"/>
</dbReference>
<dbReference type="InterPro" id="IPR036890">
    <property type="entry name" value="HATPase_C_sf"/>
</dbReference>
<evidence type="ECO:0000259" key="13">
    <source>
        <dbReference type="PROSITE" id="PS50894"/>
    </source>
</evidence>
<evidence type="ECO:0000256" key="10">
    <source>
        <dbReference type="SAM" id="MobiDB-lite"/>
    </source>
</evidence>
<dbReference type="InterPro" id="IPR008207">
    <property type="entry name" value="Sig_transdc_His_kin_Hpt_dom"/>
</dbReference>
<dbReference type="Pfam" id="PF01584">
    <property type="entry name" value="CheW"/>
    <property type="match status" value="1"/>
</dbReference>
<dbReference type="GO" id="GO:0006935">
    <property type="term" value="P:chemotaxis"/>
    <property type="evidence" value="ECO:0007669"/>
    <property type="project" value="InterPro"/>
</dbReference>
<dbReference type="SUPFAM" id="SSF47384">
    <property type="entry name" value="Homodimeric domain of signal transducing histidine kinase"/>
    <property type="match status" value="1"/>
</dbReference>
<dbReference type="PRINTS" id="PR00344">
    <property type="entry name" value="BCTRLSENSOR"/>
</dbReference>
<dbReference type="SMART" id="SM01231">
    <property type="entry name" value="H-kinase_dim"/>
    <property type="match status" value="1"/>
</dbReference>
<evidence type="ECO:0000256" key="6">
    <source>
        <dbReference type="ARBA" id="ARBA00022777"/>
    </source>
</evidence>
<dbReference type="SMART" id="SM00073">
    <property type="entry name" value="HPT"/>
    <property type="match status" value="1"/>
</dbReference>
<reference evidence="14 15" key="1">
    <citation type="submission" date="2019-03" db="EMBL/GenBank/DDBJ databases">
        <title>Genomic Encyclopedia of Type Strains, Phase IV (KMG-IV): sequencing the most valuable type-strain genomes for metagenomic binning, comparative biology and taxonomic classification.</title>
        <authorList>
            <person name="Goeker M."/>
        </authorList>
    </citation>
    <scope>NUCLEOTIDE SEQUENCE [LARGE SCALE GENOMIC DNA]</scope>
    <source>
        <strain evidence="14 15">DSM 1709</strain>
    </source>
</reference>
<dbReference type="Gene3D" id="1.10.287.560">
    <property type="entry name" value="Histidine kinase CheA-like, homodimeric domain"/>
    <property type="match status" value="1"/>
</dbReference>
<keyword evidence="6 14" id="KW-0418">Kinase</keyword>
<keyword evidence="5" id="KW-0808">Transferase</keyword>
<keyword evidence="4 9" id="KW-0597">Phosphoprotein</keyword>
<evidence type="ECO:0000259" key="12">
    <source>
        <dbReference type="PROSITE" id="PS50851"/>
    </source>
</evidence>
<evidence type="ECO:0000256" key="5">
    <source>
        <dbReference type="ARBA" id="ARBA00022679"/>
    </source>
</evidence>
<dbReference type="Gene3D" id="1.20.120.160">
    <property type="entry name" value="HPT domain"/>
    <property type="match status" value="1"/>
</dbReference>
<feature type="compositionally biased region" description="Low complexity" evidence="10">
    <location>
        <begin position="347"/>
        <end position="368"/>
    </location>
</feature>
<dbReference type="CDD" id="cd16916">
    <property type="entry name" value="HATPase_CheA-like"/>
    <property type="match status" value="1"/>
</dbReference>
<dbReference type="Proteomes" id="UP000295106">
    <property type="component" value="Unassembled WGS sequence"/>
</dbReference>
<dbReference type="SMART" id="SM00387">
    <property type="entry name" value="HATPase_c"/>
    <property type="match status" value="1"/>
</dbReference>
<evidence type="ECO:0000256" key="2">
    <source>
        <dbReference type="ARBA" id="ARBA00012438"/>
    </source>
</evidence>
<dbReference type="AlphaFoldDB" id="A0A4R2MIX1"/>
<evidence type="ECO:0000313" key="14">
    <source>
        <dbReference type="EMBL" id="TCP02846.1"/>
    </source>
</evidence>
<dbReference type="InterPro" id="IPR004105">
    <property type="entry name" value="CheA-like_dim"/>
</dbReference>
<name>A0A4R2MIX1_RUBGE</name>
<dbReference type="PROSITE" id="PS50109">
    <property type="entry name" value="HIS_KIN"/>
    <property type="match status" value="1"/>
</dbReference>
<comment type="caution">
    <text evidence="14">The sequence shown here is derived from an EMBL/GenBank/DDBJ whole genome shotgun (WGS) entry which is preliminary data.</text>
</comment>
<feature type="domain" description="CheW-like" evidence="12">
    <location>
        <begin position="641"/>
        <end position="777"/>
    </location>
</feature>
<dbReference type="PROSITE" id="PS50894">
    <property type="entry name" value="HPT"/>
    <property type="match status" value="1"/>
</dbReference>
<proteinExistence type="predicted"/>
<feature type="compositionally biased region" description="Low complexity" evidence="10">
    <location>
        <begin position="132"/>
        <end position="147"/>
    </location>
</feature>
<dbReference type="PANTHER" id="PTHR43395:SF1">
    <property type="entry name" value="CHEMOTAXIS PROTEIN CHEA"/>
    <property type="match status" value="1"/>
</dbReference>
<dbReference type="Gene3D" id="3.30.565.10">
    <property type="entry name" value="Histidine kinase-like ATPase, C-terminal domain"/>
    <property type="match status" value="1"/>
</dbReference>
<dbReference type="GO" id="GO:0005737">
    <property type="term" value="C:cytoplasm"/>
    <property type="evidence" value="ECO:0007669"/>
    <property type="project" value="InterPro"/>
</dbReference>
<dbReference type="SUPFAM" id="SSF47226">
    <property type="entry name" value="Histidine-containing phosphotransfer domain, HPT domain"/>
    <property type="match status" value="1"/>
</dbReference>
<dbReference type="CDD" id="cd00088">
    <property type="entry name" value="HPT"/>
    <property type="match status" value="1"/>
</dbReference>
<dbReference type="EC" id="2.7.13.3" evidence="2"/>
<dbReference type="GO" id="GO:0000155">
    <property type="term" value="F:phosphorelay sensor kinase activity"/>
    <property type="evidence" value="ECO:0007669"/>
    <property type="project" value="InterPro"/>
</dbReference>
<feature type="modified residue" description="Phosphohistidine" evidence="9">
    <location>
        <position position="46"/>
    </location>
</feature>
<evidence type="ECO:0000256" key="9">
    <source>
        <dbReference type="PROSITE-ProRule" id="PRU00110"/>
    </source>
</evidence>
<dbReference type="InterPro" id="IPR037006">
    <property type="entry name" value="CheA-like_homodim_sf"/>
</dbReference>
<dbReference type="EMBL" id="SLXD01000005">
    <property type="protein sequence ID" value="TCP02846.1"/>
    <property type="molecule type" value="Genomic_DNA"/>
</dbReference>
<dbReference type="SMART" id="SM00260">
    <property type="entry name" value="CheW"/>
    <property type="match status" value="1"/>
</dbReference>
<dbReference type="InterPro" id="IPR002545">
    <property type="entry name" value="CheW-lke_dom"/>
</dbReference>
<dbReference type="Pfam" id="PF01627">
    <property type="entry name" value="Hpt"/>
    <property type="match status" value="1"/>
</dbReference>
<feature type="domain" description="HPt" evidence="13">
    <location>
        <begin position="1"/>
        <end position="103"/>
    </location>
</feature>
<dbReference type="InterPro" id="IPR036641">
    <property type="entry name" value="HPT_dom_sf"/>
</dbReference>
<dbReference type="PANTHER" id="PTHR43395">
    <property type="entry name" value="SENSOR HISTIDINE KINASE CHEA"/>
    <property type="match status" value="1"/>
</dbReference>
<evidence type="ECO:0000256" key="1">
    <source>
        <dbReference type="ARBA" id="ARBA00000085"/>
    </source>
</evidence>
<organism evidence="14 15">
    <name type="scientific">Rubrivivax gelatinosus</name>
    <name type="common">Rhodocyclus gelatinosus</name>
    <name type="synonym">Rhodopseudomonas gelatinosa</name>
    <dbReference type="NCBI Taxonomy" id="28068"/>
    <lineage>
        <taxon>Bacteria</taxon>
        <taxon>Pseudomonadati</taxon>
        <taxon>Pseudomonadota</taxon>
        <taxon>Betaproteobacteria</taxon>
        <taxon>Burkholderiales</taxon>
        <taxon>Sphaerotilaceae</taxon>
        <taxon>Rubrivivax</taxon>
    </lineage>
</organism>
<sequence length="778" mass="83583">MNQSELLDQFVLEARECLEAIGKGLLEVEREPEDATLLNDLFRSVHTLKGNCGLFEFKPLERVVHAGEDLLDRVRNQELAYSAELADALLDAMDFSAQLIDQIERSGRIEAGADARAQAHAKALRALLDGAPAEPPQAAQAAAEPAAHSPAGTAQTAAPDWLDRLDPALRAAHPGATAWRYQPEEGCFFKGEDPWRLACTTPGLLAVTVAGQQPWPEGEALNDWDCYQCRLDIVLLSSAPRADVQEHFRCVLEQLQGWQAPPAPPAEPTAAERAARARARQLWADQLALLARSTVAPGTVRAARRTLQRLLAWLDDGSAVAGLQALADDADAATLLAWARRHALPAEPATAEAAPGVAEAAAEPAAADPGRRGGDEANGAGAHKVLKVGQEKVDRLMDLIGEMVVAKNSLPYLAQRAETVFGQRELAREIKAQYTVINRIAEDMQHAIMQVRMLPVGAVFQRFGRLVRDISRKLGKEVHLVVEGEETEADKNVIESLADPLIHILRNSLDHGIETPQARRDAGKPAAGTIRIRAHQESDRVVIEISDDGAGVDAARVRTKAVERGLIPADRAATLGDHDAVQLIFLPGFSTAEQISDLSGRGVGMDVVRTAIERINGSVELSSVQGRGTTLRLSLPLSMAITNVMVIESAGRRFGVPMDLIVETVRVHGDDIHCFKQARTTVLRGRIVPLRALNELLALDTEPLKNADGELAVLVVRLGAEAVGLIVDQFHGASDIILKPLEGVLAGLTGFAGTALMGDGGVLMVLNPKELLTWASAT</sequence>
<dbReference type="SUPFAM" id="SSF55874">
    <property type="entry name" value="ATPase domain of HSP90 chaperone/DNA topoisomerase II/histidine kinase"/>
    <property type="match status" value="1"/>
</dbReference>
<dbReference type="InterPro" id="IPR051315">
    <property type="entry name" value="Bact_Chemotaxis_CheA"/>
</dbReference>
<evidence type="ECO:0000256" key="8">
    <source>
        <dbReference type="ARBA" id="ARBA00035100"/>
    </source>
</evidence>
<dbReference type="SUPFAM" id="SSF50341">
    <property type="entry name" value="CheW-like"/>
    <property type="match status" value="1"/>
</dbReference>
<dbReference type="InterPro" id="IPR003594">
    <property type="entry name" value="HATPase_dom"/>
</dbReference>
<dbReference type="InterPro" id="IPR004358">
    <property type="entry name" value="Sig_transdc_His_kin-like_C"/>
</dbReference>
<comment type="function">
    <text evidence="8">Involved in the transmission of sensory signals from the chemoreceptors to the flagellar motors. CheA is autophosphorylated; it can transfer its phosphate group to either CheB or CheY.</text>
</comment>
<evidence type="ECO:0000256" key="7">
    <source>
        <dbReference type="ARBA" id="ARBA00023012"/>
    </source>
</evidence>
<dbReference type="InterPro" id="IPR036061">
    <property type="entry name" value="CheW-like_dom_sf"/>
</dbReference>
<dbReference type="Pfam" id="PF02895">
    <property type="entry name" value="H-kinase_dim"/>
    <property type="match status" value="1"/>
</dbReference>
<comment type="catalytic activity">
    <reaction evidence="1">
        <text>ATP + protein L-histidine = ADP + protein N-phospho-L-histidine.</text>
        <dbReference type="EC" id="2.7.13.3"/>
    </reaction>
</comment>
<feature type="region of interest" description="Disordered" evidence="10">
    <location>
        <begin position="347"/>
        <end position="383"/>
    </location>
</feature>
<dbReference type="InterPro" id="IPR005467">
    <property type="entry name" value="His_kinase_dom"/>
</dbReference>
<protein>
    <recommendedName>
        <fullName evidence="3">Chemotaxis protein CheA</fullName>
        <ecNumber evidence="2">2.7.13.3</ecNumber>
    </recommendedName>
</protein>
<gene>
    <name evidence="14" type="ORF">EV684_10511</name>
</gene>
<evidence type="ECO:0000313" key="15">
    <source>
        <dbReference type="Proteomes" id="UP000295106"/>
    </source>
</evidence>
<dbReference type="RefSeq" id="WP_132646360.1">
    <property type="nucleotide sequence ID" value="NZ_NRRI01000027.1"/>
</dbReference>
<evidence type="ECO:0000256" key="3">
    <source>
        <dbReference type="ARBA" id="ARBA00021495"/>
    </source>
</evidence>
<evidence type="ECO:0000256" key="4">
    <source>
        <dbReference type="ARBA" id="ARBA00022553"/>
    </source>
</evidence>